<comment type="caution">
    <text evidence="1">The sequence shown here is derived from an EMBL/GenBank/DDBJ whole genome shotgun (WGS) entry which is preliminary data.</text>
</comment>
<dbReference type="EMBL" id="BMAU01021390">
    <property type="protein sequence ID" value="GFY29899.1"/>
    <property type="molecule type" value="Genomic_DNA"/>
</dbReference>
<evidence type="ECO:0000313" key="2">
    <source>
        <dbReference type="Proteomes" id="UP000887159"/>
    </source>
</evidence>
<organism evidence="1 2">
    <name type="scientific">Trichonephila clavipes</name>
    <name type="common">Golden silk orbweaver</name>
    <name type="synonym">Nephila clavipes</name>
    <dbReference type="NCBI Taxonomy" id="2585209"/>
    <lineage>
        <taxon>Eukaryota</taxon>
        <taxon>Metazoa</taxon>
        <taxon>Ecdysozoa</taxon>
        <taxon>Arthropoda</taxon>
        <taxon>Chelicerata</taxon>
        <taxon>Arachnida</taxon>
        <taxon>Araneae</taxon>
        <taxon>Araneomorphae</taxon>
        <taxon>Entelegynae</taxon>
        <taxon>Araneoidea</taxon>
        <taxon>Nephilidae</taxon>
        <taxon>Trichonephila</taxon>
    </lineage>
</organism>
<evidence type="ECO:0000313" key="1">
    <source>
        <dbReference type="EMBL" id="GFY29899.1"/>
    </source>
</evidence>
<protein>
    <submittedName>
        <fullName evidence="1">Uncharacterized protein</fullName>
    </submittedName>
</protein>
<dbReference type="AlphaFoldDB" id="A0A8X7BGQ5"/>
<dbReference type="Proteomes" id="UP000887159">
    <property type="component" value="Unassembled WGS sequence"/>
</dbReference>
<keyword evidence="2" id="KW-1185">Reference proteome</keyword>
<name>A0A8X7BGQ5_TRICX</name>
<accession>A0A8X7BGQ5</accession>
<gene>
    <name evidence="1" type="ORF">TNCV_4072121</name>
</gene>
<sequence>MMRQSLLCEDDMFIALAGIKRARDILKGTVNFTEEVLGNILNPLCVISFNHSKSSHGISPNKPQEEHNHDVVCSKNCSISNEPVKKSMAVKIRAKEEVKIESIDCAVSDSVIKMLDSKSIQDHEGSLSDYLKKSLSIKSHLQS</sequence>
<proteinExistence type="predicted"/>
<reference evidence="1" key="1">
    <citation type="submission" date="2020-08" db="EMBL/GenBank/DDBJ databases">
        <title>Multicomponent nature underlies the extraordinary mechanical properties of spider dragline silk.</title>
        <authorList>
            <person name="Kono N."/>
            <person name="Nakamura H."/>
            <person name="Mori M."/>
            <person name="Yoshida Y."/>
            <person name="Ohtoshi R."/>
            <person name="Malay A.D."/>
            <person name="Moran D.A.P."/>
            <person name="Tomita M."/>
            <person name="Numata K."/>
            <person name="Arakawa K."/>
        </authorList>
    </citation>
    <scope>NUCLEOTIDE SEQUENCE</scope>
</reference>